<dbReference type="GO" id="GO:0010906">
    <property type="term" value="P:regulation of glucose metabolic process"/>
    <property type="evidence" value="ECO:0007669"/>
    <property type="project" value="TreeGrafter"/>
</dbReference>
<gene>
    <name evidence="12" type="primary">PDK3</name>
    <name evidence="12" type="synonym">pdk3a</name>
</gene>
<keyword evidence="3 9" id="KW-0808">Transferase</keyword>
<keyword evidence="13" id="KW-1185">Reference proteome</keyword>
<dbReference type="PANTHER" id="PTHR11947">
    <property type="entry name" value="PYRUVATE DEHYDROGENASE KINASE"/>
    <property type="match status" value="1"/>
</dbReference>
<dbReference type="InterPro" id="IPR018955">
    <property type="entry name" value="BCDHK/PDK_N"/>
</dbReference>
<evidence type="ECO:0000256" key="7">
    <source>
        <dbReference type="ARBA" id="ARBA00022946"/>
    </source>
</evidence>
<dbReference type="AlphaFoldDB" id="A0A8C4RWN8"/>
<dbReference type="PANTHER" id="PTHR11947:SF21">
    <property type="entry name" value="[PYRUVATE DEHYDROGENASE (ACETYL-TRANSFERRING)] KINASE ISOZYME 3, MITOCHONDRIAL"/>
    <property type="match status" value="1"/>
</dbReference>
<dbReference type="FunFam" id="3.30.565.10:FF:000007">
    <property type="entry name" value="Mitochondrial pyruvate dehydrogenase kinase isoform 2"/>
    <property type="match status" value="1"/>
</dbReference>
<feature type="domain" description="Branched-chain alpha-ketoacid dehydrogenase kinase/Pyruvate dehydrogenase kinase N-terminal" evidence="11">
    <location>
        <begin position="26"/>
        <end position="188"/>
    </location>
</feature>
<evidence type="ECO:0000256" key="10">
    <source>
        <dbReference type="SAM" id="MobiDB-lite"/>
    </source>
</evidence>
<dbReference type="Proteomes" id="UP000694620">
    <property type="component" value="Chromosome 4"/>
</dbReference>
<evidence type="ECO:0000256" key="6">
    <source>
        <dbReference type="ARBA" id="ARBA00022840"/>
    </source>
</evidence>
<organism evidence="12 13">
    <name type="scientific">Erpetoichthys calabaricus</name>
    <name type="common">Rope fish</name>
    <name type="synonym">Calamoichthys calabaricus</name>
    <dbReference type="NCBI Taxonomy" id="27687"/>
    <lineage>
        <taxon>Eukaryota</taxon>
        <taxon>Metazoa</taxon>
        <taxon>Chordata</taxon>
        <taxon>Craniata</taxon>
        <taxon>Vertebrata</taxon>
        <taxon>Euteleostomi</taxon>
        <taxon>Actinopterygii</taxon>
        <taxon>Polypteriformes</taxon>
        <taxon>Polypteridae</taxon>
        <taxon>Erpetoichthys</taxon>
    </lineage>
</organism>
<dbReference type="SUPFAM" id="SSF55874">
    <property type="entry name" value="ATPase domain of HSP90 chaperone/DNA topoisomerase II/histidine kinase"/>
    <property type="match status" value="1"/>
</dbReference>
<feature type="compositionally biased region" description="Polar residues" evidence="10">
    <location>
        <begin position="372"/>
        <end position="383"/>
    </location>
</feature>
<reference evidence="12" key="3">
    <citation type="submission" date="2025-09" db="UniProtKB">
        <authorList>
            <consortium name="Ensembl"/>
        </authorList>
    </citation>
    <scope>IDENTIFICATION</scope>
</reference>
<reference evidence="12" key="1">
    <citation type="submission" date="2021-06" db="EMBL/GenBank/DDBJ databases">
        <authorList>
            <consortium name="Wellcome Sanger Institute Data Sharing"/>
        </authorList>
    </citation>
    <scope>NUCLEOTIDE SEQUENCE [LARGE SCALE GENOMIC DNA]</scope>
</reference>
<evidence type="ECO:0000256" key="2">
    <source>
        <dbReference type="ARBA" id="ARBA00006155"/>
    </source>
</evidence>
<name>A0A8C4RWN8_ERPCA</name>
<dbReference type="CDD" id="cd16929">
    <property type="entry name" value="HATPase_PDK-like"/>
    <property type="match status" value="1"/>
</dbReference>
<proteinExistence type="inferred from homology"/>
<comment type="similarity">
    <text evidence="2 9">Belongs to the PDK/BCKDK protein kinase family.</text>
</comment>
<feature type="compositionally biased region" description="Basic and acidic residues" evidence="10">
    <location>
        <begin position="384"/>
        <end position="395"/>
    </location>
</feature>
<evidence type="ECO:0000256" key="9">
    <source>
        <dbReference type="RuleBase" id="RU366032"/>
    </source>
</evidence>
<comment type="subcellular location">
    <subcellularLocation>
        <location evidence="1 9">Mitochondrion matrix</location>
    </subcellularLocation>
</comment>
<dbReference type="InterPro" id="IPR036890">
    <property type="entry name" value="HATPase_C_sf"/>
</dbReference>
<dbReference type="Ensembl" id="ENSECRT00000008934.1">
    <property type="protein sequence ID" value="ENSECRP00000008787.1"/>
    <property type="gene ID" value="ENSECRG00000005893.1"/>
</dbReference>
<dbReference type="Gene3D" id="1.20.140.20">
    <property type="entry name" value="Alpha-ketoacid/pyruvate dehydrogenase kinase, N-terminal domain"/>
    <property type="match status" value="1"/>
</dbReference>
<protein>
    <recommendedName>
        <fullName evidence="9">Protein-serine/threonine kinase</fullName>
        <ecNumber evidence="9">2.7.11.-</ecNumber>
    </recommendedName>
</protein>
<dbReference type="SUPFAM" id="SSF69012">
    <property type="entry name" value="alpha-ketoacid dehydrogenase kinase, N-terminal domain"/>
    <property type="match status" value="1"/>
</dbReference>
<dbReference type="GeneTree" id="ENSGT01030000234646"/>
<keyword evidence="6 9" id="KW-0067">ATP-binding</keyword>
<keyword evidence="5 9" id="KW-0418">Kinase</keyword>
<evidence type="ECO:0000256" key="5">
    <source>
        <dbReference type="ARBA" id="ARBA00022777"/>
    </source>
</evidence>
<keyword evidence="8 9" id="KW-0496">Mitochondrion</keyword>
<dbReference type="Pfam" id="PF10436">
    <property type="entry name" value="BCDHK_Adom3"/>
    <property type="match status" value="1"/>
</dbReference>
<keyword evidence="4 9" id="KW-0547">Nucleotide-binding</keyword>
<reference evidence="12" key="2">
    <citation type="submission" date="2025-08" db="UniProtKB">
        <authorList>
            <consortium name="Ensembl"/>
        </authorList>
    </citation>
    <scope>IDENTIFICATION</scope>
</reference>
<evidence type="ECO:0000256" key="3">
    <source>
        <dbReference type="ARBA" id="ARBA00022679"/>
    </source>
</evidence>
<dbReference type="GO" id="GO:0005524">
    <property type="term" value="F:ATP binding"/>
    <property type="evidence" value="ECO:0007669"/>
    <property type="project" value="UniProtKB-UniRule"/>
</dbReference>
<dbReference type="GO" id="GO:0004740">
    <property type="term" value="F:pyruvate dehydrogenase (acetyl-transferring) kinase activity"/>
    <property type="evidence" value="ECO:0007669"/>
    <property type="project" value="TreeGrafter"/>
</dbReference>
<evidence type="ECO:0000313" key="12">
    <source>
        <dbReference type="Ensembl" id="ENSECRP00000008787.1"/>
    </source>
</evidence>
<dbReference type="GO" id="GO:0005759">
    <property type="term" value="C:mitochondrial matrix"/>
    <property type="evidence" value="ECO:0007669"/>
    <property type="project" value="UniProtKB-SubCell"/>
</dbReference>
<feature type="region of interest" description="Disordered" evidence="10">
    <location>
        <begin position="372"/>
        <end position="395"/>
    </location>
</feature>
<dbReference type="EC" id="2.7.11.-" evidence="9"/>
<evidence type="ECO:0000256" key="8">
    <source>
        <dbReference type="ARBA" id="ARBA00023128"/>
    </source>
</evidence>
<keyword evidence="7" id="KW-0809">Transit peptide</keyword>
<evidence type="ECO:0000256" key="1">
    <source>
        <dbReference type="ARBA" id="ARBA00004305"/>
    </source>
</evidence>
<sequence length="395" mass="45854">MKLFIRLLKNTTPKQIEYYSRFSPSPLSIKQFLDFGRDNACEKTSYMFLRKELPVRLANTMREVNLLPDNLLSRPSVKLVQTWYMQSFLELLEYESKSPEDPHVLNDFLDILIHIRNRHNDVVPTMAKGVIEYKEKYGFDPFVSSNIQYFLDRFYTNRISFRMLINQHTLLFGNDTNPAHPKHIGSIDPNCNVAEVVKDAYETAKMLCEQYYLAAPELEIEEFNAKSPNKPIQVVYVPSHLFHMLFELFKNSMRATVELHEGNNDGFPPIKALVTLGKEDLSIKIGDKGGGVPLRKIDRLFNYIAAPLVSWFWHMVYPISRLYARYFQGDLKLYSMEGVGTDAVIYLKALSSESFERLPVFNKSAWRHYQTTPEADDWSNPSSEPRDASKYKASR</sequence>
<accession>A0A8C4RWN8</accession>
<evidence type="ECO:0000313" key="13">
    <source>
        <dbReference type="Proteomes" id="UP000694620"/>
    </source>
</evidence>
<evidence type="ECO:0000256" key="4">
    <source>
        <dbReference type="ARBA" id="ARBA00022741"/>
    </source>
</evidence>
<dbReference type="Gene3D" id="3.30.565.10">
    <property type="entry name" value="Histidine kinase-like ATPase, C-terminal domain"/>
    <property type="match status" value="2"/>
</dbReference>
<dbReference type="FunFam" id="1.20.140.20:FF:000001">
    <property type="entry name" value="[Pyruvate dehydrogenase (acetyl-transferring)] kinase isozyme 2, mitochondrial"/>
    <property type="match status" value="1"/>
</dbReference>
<dbReference type="InterPro" id="IPR039028">
    <property type="entry name" value="BCKD/PDK"/>
</dbReference>
<dbReference type="InterPro" id="IPR036784">
    <property type="entry name" value="AK/P_DHK_N_sf"/>
</dbReference>
<evidence type="ECO:0000259" key="11">
    <source>
        <dbReference type="Pfam" id="PF10436"/>
    </source>
</evidence>